<sequence>MTNIMMPADRFIFLLLVTRNLMSLLLFVVDIAEKTSNGKLNPIPKAMKFRKFSRKPVLVRDLANRAAMNAGLHGTTMAPKKNPYKKAVMIGLLLFEMLVLGKNLPISKSSINNILMMNSMPNAIGEIIPMTFVSETCNIVVNNIPRSAIKRITPALIISPKMIGSFSFFSFPDIWLERYARNAGYNGKTQTAVSGVSNPSVKEINISVIKGRIVLISIPPLAPL</sequence>
<gene>
    <name evidence="1" type="ORF">J2750_002228</name>
</gene>
<proteinExistence type="predicted"/>
<protein>
    <submittedName>
        <fullName evidence="1">Uncharacterized protein</fullName>
    </submittedName>
</protein>
<evidence type="ECO:0000313" key="1">
    <source>
        <dbReference type="EMBL" id="MDR6223752.1"/>
    </source>
</evidence>
<name>A0AA90U138_9EURY</name>
<keyword evidence="2" id="KW-1185">Reference proteome</keyword>
<comment type="caution">
    <text evidence="1">The sequence shown here is derived from an EMBL/GenBank/DDBJ whole genome shotgun (WGS) entry which is preliminary data.</text>
</comment>
<dbReference type="EMBL" id="JAVDQI010000011">
    <property type="protein sequence ID" value="MDR6223752.1"/>
    <property type="molecule type" value="Genomic_DNA"/>
</dbReference>
<dbReference type="AlphaFoldDB" id="A0AA90U138"/>
<evidence type="ECO:0000313" key="2">
    <source>
        <dbReference type="Proteomes" id="UP001185015"/>
    </source>
</evidence>
<organism evidence="1 2">
    <name type="scientific">Methanococcoides alaskense</name>
    <dbReference type="NCBI Taxonomy" id="325778"/>
    <lineage>
        <taxon>Archaea</taxon>
        <taxon>Methanobacteriati</taxon>
        <taxon>Methanobacteriota</taxon>
        <taxon>Stenosarchaea group</taxon>
        <taxon>Methanomicrobia</taxon>
        <taxon>Methanosarcinales</taxon>
        <taxon>Methanosarcinaceae</taxon>
        <taxon>Methanococcoides</taxon>
    </lineage>
</organism>
<reference evidence="1 2" key="1">
    <citation type="submission" date="2023-07" db="EMBL/GenBank/DDBJ databases">
        <title>Genomic Encyclopedia of Type Strains, Phase IV (KMG-IV): sequencing the most valuable type-strain genomes for metagenomic binning, comparative biology and taxonomic classification.</title>
        <authorList>
            <person name="Goeker M."/>
        </authorList>
    </citation>
    <scope>NUCLEOTIDE SEQUENCE [LARGE SCALE GENOMIC DNA]</scope>
    <source>
        <strain evidence="1 2">DSM 17273</strain>
    </source>
</reference>
<dbReference type="Proteomes" id="UP001185015">
    <property type="component" value="Unassembled WGS sequence"/>
</dbReference>
<accession>A0AA90U138</accession>